<evidence type="ECO:0000256" key="3">
    <source>
        <dbReference type="ARBA" id="ARBA00023163"/>
    </source>
</evidence>
<dbReference type="GO" id="GO:0000981">
    <property type="term" value="F:DNA-binding transcription factor activity, RNA polymerase II-specific"/>
    <property type="evidence" value="ECO:0007669"/>
    <property type="project" value="InterPro"/>
</dbReference>
<dbReference type="PANTHER" id="PTHR31069">
    <property type="entry name" value="OLEATE-ACTIVATED TRANSCRIPTION FACTOR 1-RELATED"/>
    <property type="match status" value="1"/>
</dbReference>
<reference evidence="7 8" key="1">
    <citation type="submission" date="2015-05" db="EMBL/GenBank/DDBJ databases">
        <authorList>
            <person name="Wang D.B."/>
            <person name="Wang M."/>
        </authorList>
    </citation>
    <scope>NUCLEOTIDE SEQUENCE [LARGE SCALE GENOMIC DNA]</scope>
    <source>
        <strain evidence="7">VL1</strain>
    </source>
</reference>
<evidence type="ECO:0000256" key="4">
    <source>
        <dbReference type="ARBA" id="ARBA00023242"/>
    </source>
</evidence>
<dbReference type="InterPro" id="IPR001138">
    <property type="entry name" value="Zn2Cys6_DnaBD"/>
</dbReference>
<evidence type="ECO:0000313" key="7">
    <source>
        <dbReference type="EMBL" id="CRK03076.1"/>
    </source>
</evidence>
<keyword evidence="8" id="KW-1185">Reference proteome</keyword>
<dbReference type="Gene3D" id="4.10.240.10">
    <property type="entry name" value="Zn(2)-C6 fungal-type DNA-binding domain"/>
    <property type="match status" value="2"/>
</dbReference>
<sequence length="1069" mass="116767">MTAPSSIQIPQQQPQSQQTTPTQSQPAQQAPVSKEAAAAVRKRRRRAPAGGATDDCFTCSKRNVKCDRRRPYCSQCLEIGNDCSGYKTQLTWGVGVASRGKLRGLSLPIAKAPPVAGSVKKASISRARTNSTATTTSIWSDTDEASRRLDRGSVDLSPEHIVGSAPTTPYPHGYDMLSMSHPENTPPLPAVPSSIQIPQQQPQSQQTTPTQSQPAQQPPVSKEAAAAVRKRRRRAPAGGATDDCFTCSKRNVKCDRRRPYCSQCLEVGNDCSGYKTQLTWGVGVASRGKLRGLSLPIAKAPPVAGSVKKASISRARTNSTATTTSTWSDTDEASRRLDRGSVDLSPEHIVGSAPTTPYPHGYDMLSMSHPENTPPLPAGHWGSLSYSSSVPNEGPGYRKLGAHLGPLAIPESLSSGVSDVDYMSPMSHSYPRDDIPFLHSPNVMYDNYSSHGSPIPQSPGSGILMDQRAAPTSCPGLVYAASEQSSSLTSHMDNFEAQMSQKLMRDCDGLNVPEMDAYGTSCTSTGSIWPSPPPEEMSPRQTEPTSAHWPTVMEPQPIHVSSELIAKMPFFMDYYKNTMCQSMVFIDGPSNPYRDHILQLAQASQSLQHAICALSACNLRMKRRLSLGQDTRELSEKLMAEKSAADGMTDAQPEDQSLSEEYQHRNLAVHLLNQQLNDPVKSSHDSVLATILLLCHYRMVESGIAKFHTQFAGVKKILAIRRRSQQYAPSRDSAWMEAIFTYFDAISASINDREAQLTGFFGVAPDAPLLPPGAENLVGCDRELFKTISKLGRLNLLSQHRPVQNTSSSTLPRNVPSRSQSPLGSPLGHAYKGSIGNLHQQQLGDMYGLGGGHRFDGNGFGTTLDDEELFNSAVCSSASYDEQRNTFWCEWKEARLALQSWEFDASRIQASLPSPATPSQIRDLGSLSEAFRYAALLYTERLASPNVPSNHSNFQNLVSQVVYYATSLEAGSSAEKFLLWPLFVAGSECVNELQQNIVRSKCRDIMTRSGYMNNLAALDVLERLWAGDWKEGLEARSPGAARVEAMRRGPFNWTRCIGGPGVEVEWIMF</sequence>
<dbReference type="SMART" id="SM00066">
    <property type="entry name" value="GAL4"/>
    <property type="match status" value="2"/>
</dbReference>
<evidence type="ECO:0000313" key="8">
    <source>
        <dbReference type="Proteomes" id="UP000044602"/>
    </source>
</evidence>
<dbReference type="InterPro" id="IPR050675">
    <property type="entry name" value="OAF3"/>
</dbReference>
<feature type="compositionally biased region" description="Low complexity" evidence="5">
    <location>
        <begin position="1"/>
        <end position="39"/>
    </location>
</feature>
<name>A0A0G4KJ50_VERLO</name>
<feature type="domain" description="Zn(2)-C6 fungal-type" evidence="6">
    <location>
        <begin position="55"/>
        <end position="84"/>
    </location>
</feature>
<feature type="region of interest" description="Disordered" evidence="5">
    <location>
        <begin position="1"/>
        <end position="54"/>
    </location>
</feature>
<dbReference type="SUPFAM" id="SSF57701">
    <property type="entry name" value="Zn2/Cys6 DNA-binding domain"/>
    <property type="match status" value="2"/>
</dbReference>
<dbReference type="AlphaFoldDB" id="A0A0G4KJ50"/>
<dbReference type="InterPro" id="IPR036864">
    <property type="entry name" value="Zn2-C6_fun-type_DNA-bd_sf"/>
</dbReference>
<dbReference type="GO" id="GO:0003677">
    <property type="term" value="F:DNA binding"/>
    <property type="evidence" value="ECO:0007669"/>
    <property type="project" value="UniProtKB-KW"/>
</dbReference>
<keyword evidence="3" id="KW-0804">Transcription</keyword>
<dbReference type="EMBL" id="CVQH01001558">
    <property type="protein sequence ID" value="CRK03076.1"/>
    <property type="molecule type" value="Genomic_DNA"/>
</dbReference>
<feature type="domain" description="Zn(2)-C6 fungal-type" evidence="6">
    <location>
        <begin position="243"/>
        <end position="272"/>
    </location>
</feature>
<evidence type="ECO:0000256" key="5">
    <source>
        <dbReference type="SAM" id="MobiDB-lite"/>
    </source>
</evidence>
<evidence type="ECO:0000256" key="1">
    <source>
        <dbReference type="ARBA" id="ARBA00023015"/>
    </source>
</evidence>
<protein>
    <recommendedName>
        <fullName evidence="6">Zn(2)-C6 fungal-type domain-containing protein</fullName>
    </recommendedName>
</protein>
<feature type="region of interest" description="Disordered" evidence="5">
    <location>
        <begin position="802"/>
        <end position="823"/>
    </location>
</feature>
<dbReference type="GO" id="GO:0008270">
    <property type="term" value="F:zinc ion binding"/>
    <property type="evidence" value="ECO:0007669"/>
    <property type="project" value="InterPro"/>
</dbReference>
<evidence type="ECO:0000259" key="6">
    <source>
        <dbReference type="PROSITE" id="PS50048"/>
    </source>
</evidence>
<feature type="region of interest" description="Disordered" evidence="5">
    <location>
        <begin position="309"/>
        <end position="336"/>
    </location>
</feature>
<dbReference type="CDD" id="cd00067">
    <property type="entry name" value="GAL4"/>
    <property type="match status" value="2"/>
</dbReference>
<keyword evidence="1" id="KW-0805">Transcription regulation</keyword>
<dbReference type="Pfam" id="PF00172">
    <property type="entry name" value="Zn_clus"/>
    <property type="match status" value="2"/>
</dbReference>
<proteinExistence type="predicted"/>
<organism evidence="7 8">
    <name type="scientific">Verticillium longisporum</name>
    <name type="common">Verticillium dahliae var. longisporum</name>
    <dbReference type="NCBI Taxonomy" id="100787"/>
    <lineage>
        <taxon>Eukaryota</taxon>
        <taxon>Fungi</taxon>
        <taxon>Dikarya</taxon>
        <taxon>Ascomycota</taxon>
        <taxon>Pezizomycotina</taxon>
        <taxon>Sordariomycetes</taxon>
        <taxon>Hypocreomycetidae</taxon>
        <taxon>Glomerellales</taxon>
        <taxon>Plectosphaerellaceae</taxon>
        <taxon>Verticillium</taxon>
    </lineage>
</organism>
<accession>A0A0G4KJ50</accession>
<feature type="compositionally biased region" description="Low complexity" evidence="5">
    <location>
        <begin position="310"/>
        <end position="328"/>
    </location>
</feature>
<dbReference type="PANTHER" id="PTHR31069:SF28">
    <property type="entry name" value="ZN(II)2CYS6 TRANSCRIPTION FACTOR (EUROFUNG)"/>
    <property type="match status" value="1"/>
</dbReference>
<dbReference type="Proteomes" id="UP000044602">
    <property type="component" value="Unassembled WGS sequence"/>
</dbReference>
<feature type="compositionally biased region" description="Low complexity" evidence="5">
    <location>
        <begin position="191"/>
        <end position="227"/>
    </location>
</feature>
<dbReference type="InterPro" id="IPR021858">
    <property type="entry name" value="Fun_TF"/>
</dbReference>
<dbReference type="Pfam" id="PF11951">
    <property type="entry name" value="Fungal_trans_2"/>
    <property type="match status" value="1"/>
</dbReference>
<feature type="region of interest" description="Disordered" evidence="5">
    <location>
        <begin position="523"/>
        <end position="547"/>
    </location>
</feature>
<dbReference type="PROSITE" id="PS50048">
    <property type="entry name" value="ZN2_CY6_FUNGAL_2"/>
    <property type="match status" value="2"/>
</dbReference>
<keyword evidence="4" id="KW-0539">Nucleus</keyword>
<evidence type="ECO:0000256" key="2">
    <source>
        <dbReference type="ARBA" id="ARBA00023125"/>
    </source>
</evidence>
<gene>
    <name evidence="7" type="ORF">BN1708_009605</name>
</gene>
<keyword evidence="2" id="KW-0238">DNA-binding</keyword>
<feature type="region of interest" description="Disordered" evidence="5">
    <location>
        <begin position="152"/>
        <end position="242"/>
    </location>
</feature>